<organism evidence="2 3">
    <name type="scientific">Bordetella genomosp. 4</name>
    <dbReference type="NCBI Taxonomy" id="463044"/>
    <lineage>
        <taxon>Bacteria</taxon>
        <taxon>Pseudomonadati</taxon>
        <taxon>Pseudomonadota</taxon>
        <taxon>Betaproteobacteria</taxon>
        <taxon>Burkholderiales</taxon>
        <taxon>Alcaligenaceae</taxon>
        <taxon>Bordetella</taxon>
    </lineage>
</organism>
<name>A0A261TMG5_9BORD</name>
<sequence length="451" mass="49511">MEYIHPLPAGASRPWPAMTTPTTPETSAKTIKTDTEESDLHSKADSAGQAVPRQPGTLVSDRLARIFMRSKSMEVGSEIRSLVSDCETHWFSRTLIAHNAVVPKLAESVLMTVQGDMTKAFAFAAAMGDSCIASVFFEAGADTVQVAKSFIDRGQWHAVKLIIKDRLFRFSDGNGGISDVMAYALESHNVPSMDWLKWLCDDVPSAGELVAAHFGQRRNLAGLMEMARSQSISPGPLMEAVVNMPGLSREERISAIRKIVDWEEVPDYGTRTSENALHDQLAQSNLKAAELMIAGGVSWNHALFFSSFHNDVSTIKNLFKCDGIQQDDVMNALLSRPSPLGQGAIAYSMIQHYALDKHLSPSLKIRGLKELLNARPGIKELFRDIAEIMLRNEIRAGNTHVVAILMTAGVKIDDIDDLDWLADPMRTTGAQQQVDAHSNPSNTVKPSKQFV</sequence>
<gene>
    <name evidence="2" type="ORF">CAL20_21725</name>
</gene>
<proteinExistence type="predicted"/>
<reference evidence="2 3" key="1">
    <citation type="submission" date="2017-05" db="EMBL/GenBank/DDBJ databases">
        <title>Complete and WGS of Bordetella genogroups.</title>
        <authorList>
            <person name="Spilker T."/>
            <person name="LiPuma J."/>
        </authorList>
    </citation>
    <scope>NUCLEOTIDE SEQUENCE [LARGE SCALE GENOMIC DNA]</scope>
    <source>
        <strain evidence="2 3">AU9919</strain>
    </source>
</reference>
<feature type="region of interest" description="Disordered" evidence="1">
    <location>
        <begin position="1"/>
        <end position="54"/>
    </location>
</feature>
<dbReference type="EMBL" id="NEVQ01000022">
    <property type="protein sequence ID" value="OZI50481.1"/>
    <property type="molecule type" value="Genomic_DNA"/>
</dbReference>
<evidence type="ECO:0000313" key="3">
    <source>
        <dbReference type="Proteomes" id="UP000216885"/>
    </source>
</evidence>
<feature type="compositionally biased region" description="Low complexity" evidence="1">
    <location>
        <begin position="14"/>
        <end position="26"/>
    </location>
</feature>
<keyword evidence="3" id="KW-1185">Reference proteome</keyword>
<dbReference type="Proteomes" id="UP000216885">
    <property type="component" value="Unassembled WGS sequence"/>
</dbReference>
<protein>
    <submittedName>
        <fullName evidence="2">Uncharacterized protein</fullName>
    </submittedName>
</protein>
<feature type="region of interest" description="Disordered" evidence="1">
    <location>
        <begin position="429"/>
        <end position="451"/>
    </location>
</feature>
<accession>A0A261TMG5</accession>
<dbReference type="AlphaFoldDB" id="A0A261TMG5"/>
<evidence type="ECO:0000313" key="2">
    <source>
        <dbReference type="EMBL" id="OZI50481.1"/>
    </source>
</evidence>
<evidence type="ECO:0000256" key="1">
    <source>
        <dbReference type="SAM" id="MobiDB-lite"/>
    </source>
</evidence>
<feature type="compositionally biased region" description="Basic and acidic residues" evidence="1">
    <location>
        <begin position="31"/>
        <end position="44"/>
    </location>
</feature>
<comment type="caution">
    <text evidence="2">The sequence shown here is derived from an EMBL/GenBank/DDBJ whole genome shotgun (WGS) entry which is preliminary data.</text>
</comment>